<keyword evidence="2" id="KW-1133">Transmembrane helix</keyword>
<feature type="domain" description="Predicted membrane protein YciQ-like C-terminal" evidence="4">
    <location>
        <begin position="358"/>
        <end position="637"/>
    </location>
</feature>
<dbReference type="AlphaFoldDB" id="A0A2N5ITI9"/>
<organism evidence="5 7">
    <name type="scientific">Bifidobacterium imperatoris</name>
    <dbReference type="NCBI Taxonomy" id="2020965"/>
    <lineage>
        <taxon>Bacteria</taxon>
        <taxon>Bacillati</taxon>
        <taxon>Actinomycetota</taxon>
        <taxon>Actinomycetes</taxon>
        <taxon>Bifidobacteriales</taxon>
        <taxon>Bifidobacteriaceae</taxon>
        <taxon>Bifidobacterium</taxon>
    </lineage>
</organism>
<evidence type="ECO:0000256" key="1">
    <source>
        <dbReference type="SAM" id="MobiDB-lite"/>
    </source>
</evidence>
<dbReference type="InterPro" id="IPR048389">
    <property type="entry name" value="YciQ-like_C"/>
</dbReference>
<proteinExistence type="predicted"/>
<keyword evidence="8" id="KW-1185">Reference proteome</keyword>
<dbReference type="EMBL" id="CP071591">
    <property type="protein sequence ID" value="QSY58148.1"/>
    <property type="molecule type" value="Genomic_DNA"/>
</dbReference>
<sequence length="769" mass="83357">MRKRLIRATIFAVVSTLLVGGMFVLFAIGTVSPVVVGEDLSYRALDYDATFTTEGDLKVTQHIDMKLLKRKDDNGDTKPWKQLYQQYTLRSDNLTDISDIYVRNVTDGTTYQQQTELTMPDDVPSDAAWNSDYAGHWYIADVTAGESDAHPYTPGEDALAVTTPGSADSTQKTVEIGWNIPATESADSMKFDVSFTLHDVATQWNDIASLQWEPFGKSNPVPIGTVSGIVHFPDGITSDTSWGWLHTERTSETRRAKDGSLKFKAYNVHSGDYLDVVAAFKATPNETGIARHQSGDHLDALKQSEYQQEQQWRDSQRTLARVRLGIWIATTVLGLIFCAWGIVVVVRSNRNSKYRGPIEYWRDQPGISPASAARLIEVAEPPKHSRPMNRELTATMLSLAVKKAIAIYPGPSDMYRGIDMSKATPVGLSHMIDADAGRRQASRFTSTIVILPKSIDGVPNAEQLGLSESENALLNLLIVISKRVGSPVFDFGQMKQACKDWEDGYLELDKFTGACDIEYARLNASRSRGWQAIVAGIFAGIIGFAAMMANTILDYAVVGIIIGMPIFFIGMFCTFGGAAKELTAQGQEIAGKCLGLKHYMQDFSNFTDRGAADLAMWDWYMVYAAAFGISERVAAELAKAYPQVTDPRWLDDNASDSTLYWSYRSHSWDDDARYGYGARVSTQSAGGGLAGQFGANSMFGGASYTPSLSFSDLGSQLSSGFADITSTIDAAAPASSSSGSDFSSSGSFSSGGGFGGSSGGSGGGSFGGR</sequence>
<feature type="transmembrane region" description="Helical" evidence="2">
    <location>
        <begin position="529"/>
        <end position="549"/>
    </location>
</feature>
<dbReference type="Proteomes" id="UP000663067">
    <property type="component" value="Chromosome"/>
</dbReference>
<evidence type="ECO:0000313" key="7">
    <source>
        <dbReference type="Proteomes" id="UP000234855"/>
    </source>
</evidence>
<evidence type="ECO:0000313" key="5">
    <source>
        <dbReference type="EMBL" id="PLS25268.1"/>
    </source>
</evidence>
<dbReference type="RefSeq" id="WP_101625467.1">
    <property type="nucleotide sequence ID" value="NZ_CP071591.1"/>
</dbReference>
<keyword evidence="2" id="KW-0472">Membrane</keyword>
<evidence type="ECO:0000256" key="2">
    <source>
        <dbReference type="SAM" id="Phobius"/>
    </source>
</evidence>
<feature type="compositionally biased region" description="Low complexity" evidence="1">
    <location>
        <begin position="735"/>
        <end position="748"/>
    </location>
</feature>
<dbReference type="EMBL" id="NMWV01000008">
    <property type="protein sequence ID" value="PLS25268.1"/>
    <property type="molecule type" value="Genomic_DNA"/>
</dbReference>
<accession>A0A2N5ITI9</accession>
<evidence type="ECO:0000313" key="8">
    <source>
        <dbReference type="Proteomes" id="UP000663067"/>
    </source>
</evidence>
<dbReference type="InterPro" id="IPR018702">
    <property type="entry name" value="DUF2207"/>
</dbReference>
<evidence type="ECO:0000259" key="4">
    <source>
        <dbReference type="Pfam" id="PF20990"/>
    </source>
</evidence>
<name>A0A2N5ITI9_9BIFI</name>
<feature type="domain" description="DUF2207" evidence="3">
    <location>
        <begin position="45"/>
        <end position="280"/>
    </location>
</feature>
<dbReference type="Proteomes" id="UP000234855">
    <property type="component" value="Unassembled WGS sequence"/>
</dbReference>
<reference evidence="6 8" key="2">
    <citation type="submission" date="2021-03" db="EMBL/GenBank/DDBJ databases">
        <title>Genome sequencing of Bifidobacterium imperatoris JCM 32708.</title>
        <authorList>
            <person name="Kim J."/>
        </authorList>
    </citation>
    <scope>NUCLEOTIDE SEQUENCE [LARGE SCALE GENOMIC DNA]</scope>
    <source>
        <strain evidence="6 8">JCM 32708</strain>
    </source>
</reference>
<dbReference type="Pfam" id="PF09972">
    <property type="entry name" value="DUF2207"/>
    <property type="match status" value="1"/>
</dbReference>
<feature type="region of interest" description="Disordered" evidence="1">
    <location>
        <begin position="735"/>
        <end position="769"/>
    </location>
</feature>
<protein>
    <submittedName>
        <fullName evidence="5">DUF2207 domain-containing protein</fullName>
    </submittedName>
</protein>
<keyword evidence="2" id="KW-0812">Transmembrane</keyword>
<reference evidence="5 7" key="1">
    <citation type="submission" date="2017-07" db="EMBL/GenBank/DDBJ databases">
        <title>Bifidobacterium novel species.</title>
        <authorList>
            <person name="Lugli G.A."/>
            <person name="Milani C."/>
            <person name="Duranti S."/>
            <person name="Mangifesta M."/>
        </authorList>
    </citation>
    <scope>NUCLEOTIDE SEQUENCE [LARGE SCALE GENOMIC DNA]</scope>
    <source>
        <strain evidence="5 7">45</strain>
    </source>
</reference>
<evidence type="ECO:0000313" key="6">
    <source>
        <dbReference type="EMBL" id="QSY58148.1"/>
    </source>
</evidence>
<dbReference type="Pfam" id="PF20990">
    <property type="entry name" value="DUF2207_C"/>
    <property type="match status" value="1"/>
</dbReference>
<evidence type="ECO:0000259" key="3">
    <source>
        <dbReference type="Pfam" id="PF09972"/>
    </source>
</evidence>
<gene>
    <name evidence="6" type="ORF">BLI708_02170</name>
    <name evidence="5" type="ORF">Tam1G_0678</name>
</gene>
<feature type="transmembrane region" description="Helical" evidence="2">
    <location>
        <begin position="324"/>
        <end position="346"/>
    </location>
</feature>
<feature type="transmembrane region" description="Helical" evidence="2">
    <location>
        <begin position="555"/>
        <end position="579"/>
    </location>
</feature>
<feature type="compositionally biased region" description="Gly residues" evidence="1">
    <location>
        <begin position="749"/>
        <end position="769"/>
    </location>
</feature>